<dbReference type="FunFam" id="3.10.50.40:FF:000006">
    <property type="entry name" value="Peptidyl-prolyl cis-trans isomerase"/>
    <property type="match status" value="1"/>
</dbReference>
<dbReference type="GO" id="GO:0005737">
    <property type="term" value="C:cytoplasm"/>
    <property type="evidence" value="ECO:0007669"/>
    <property type="project" value="TreeGrafter"/>
</dbReference>
<comment type="catalytic activity">
    <reaction evidence="1 5">
        <text>[protein]-peptidylproline (omega=180) = [protein]-peptidylproline (omega=0)</text>
        <dbReference type="Rhea" id="RHEA:16237"/>
        <dbReference type="Rhea" id="RHEA-COMP:10747"/>
        <dbReference type="Rhea" id="RHEA-COMP:10748"/>
        <dbReference type="ChEBI" id="CHEBI:83833"/>
        <dbReference type="ChEBI" id="CHEBI:83834"/>
        <dbReference type="EC" id="5.2.1.8"/>
    </reaction>
</comment>
<dbReference type="InterPro" id="IPR001179">
    <property type="entry name" value="PPIase_FKBP_dom"/>
</dbReference>
<keyword evidence="6" id="KW-1133">Transmembrane helix</keyword>
<evidence type="ECO:0000256" key="6">
    <source>
        <dbReference type="SAM" id="Phobius"/>
    </source>
</evidence>
<feature type="domain" description="PPIase FKBP-type" evidence="7">
    <location>
        <begin position="66"/>
        <end position="155"/>
    </location>
</feature>
<dbReference type="Proteomes" id="UP001515480">
    <property type="component" value="Unassembled WGS sequence"/>
</dbReference>
<dbReference type="InterPro" id="IPR050689">
    <property type="entry name" value="FKBP-type_PPIase"/>
</dbReference>
<proteinExistence type="predicted"/>
<reference evidence="8 9" key="1">
    <citation type="journal article" date="2024" name="Science">
        <title>Giant polyketide synthase enzymes in the biosynthesis of giant marine polyether toxins.</title>
        <authorList>
            <person name="Fallon T.R."/>
            <person name="Shende V.V."/>
            <person name="Wierzbicki I.H."/>
            <person name="Pendleton A.L."/>
            <person name="Watervoot N.F."/>
            <person name="Auber R.P."/>
            <person name="Gonzalez D.J."/>
            <person name="Wisecaver J.H."/>
            <person name="Moore B.S."/>
        </authorList>
    </citation>
    <scope>NUCLEOTIDE SEQUENCE [LARGE SCALE GENOMIC DNA]</scope>
    <source>
        <strain evidence="8 9">12B1</strain>
    </source>
</reference>
<sequence>MLAVVGLVAVSRAALQPQLRSASLVRSAHVVCTTPVDQAPAVDLVGDGGVLKSISRAGEGAAPQKGAVVEVHYVGMLPETGAVFDSSRARGKPFKFTVGEGKVIGGWEVGVPSMLPGEMATLTCAPQYAYGEKGIPPTIPPSSTLQFEIELLSVQAPASEASSFAEFNQAPRTPSEIKEAYQQKMAQKASPLEGVEGFINWAKNIYIFGLFSSKGERPPWYLNPLVTFPTIFAFVGVLFYLVIILDGVHRGTAIPDGDDLSSFISDMPAP</sequence>
<feature type="transmembrane region" description="Helical" evidence="6">
    <location>
        <begin position="220"/>
        <end position="245"/>
    </location>
</feature>
<accession>A0AB34J5W4</accession>
<dbReference type="EC" id="5.2.1.8" evidence="2 5"/>
<organism evidence="8 9">
    <name type="scientific">Prymnesium parvum</name>
    <name type="common">Toxic golden alga</name>
    <dbReference type="NCBI Taxonomy" id="97485"/>
    <lineage>
        <taxon>Eukaryota</taxon>
        <taxon>Haptista</taxon>
        <taxon>Haptophyta</taxon>
        <taxon>Prymnesiophyceae</taxon>
        <taxon>Prymnesiales</taxon>
        <taxon>Prymnesiaceae</taxon>
        <taxon>Prymnesium</taxon>
    </lineage>
</organism>
<dbReference type="Pfam" id="PF00254">
    <property type="entry name" value="FKBP_C"/>
    <property type="match status" value="1"/>
</dbReference>
<comment type="caution">
    <text evidence="8">The sequence shown here is derived from an EMBL/GenBank/DDBJ whole genome shotgun (WGS) entry which is preliminary data.</text>
</comment>
<evidence type="ECO:0000259" key="7">
    <source>
        <dbReference type="PROSITE" id="PS50059"/>
    </source>
</evidence>
<dbReference type="EMBL" id="JBGBPQ010000012">
    <property type="protein sequence ID" value="KAL1514792.1"/>
    <property type="molecule type" value="Genomic_DNA"/>
</dbReference>
<keyword evidence="6" id="KW-0812">Transmembrane</keyword>
<evidence type="ECO:0000313" key="9">
    <source>
        <dbReference type="Proteomes" id="UP001515480"/>
    </source>
</evidence>
<evidence type="ECO:0000256" key="5">
    <source>
        <dbReference type="PROSITE-ProRule" id="PRU00277"/>
    </source>
</evidence>
<dbReference type="AlphaFoldDB" id="A0AB34J5W4"/>
<protein>
    <recommendedName>
        <fullName evidence="2 5">peptidylprolyl isomerase</fullName>
        <ecNumber evidence="2 5">5.2.1.8</ecNumber>
    </recommendedName>
</protein>
<gene>
    <name evidence="8" type="ORF">AB1Y20_003878</name>
</gene>
<name>A0AB34J5W4_PRYPA</name>
<dbReference type="SUPFAM" id="SSF54534">
    <property type="entry name" value="FKBP-like"/>
    <property type="match status" value="1"/>
</dbReference>
<dbReference type="InterPro" id="IPR046357">
    <property type="entry name" value="PPIase_dom_sf"/>
</dbReference>
<evidence type="ECO:0000313" key="8">
    <source>
        <dbReference type="EMBL" id="KAL1514792.1"/>
    </source>
</evidence>
<dbReference type="Gene3D" id="3.10.50.40">
    <property type="match status" value="1"/>
</dbReference>
<evidence type="ECO:0000256" key="1">
    <source>
        <dbReference type="ARBA" id="ARBA00000971"/>
    </source>
</evidence>
<dbReference type="PANTHER" id="PTHR10516">
    <property type="entry name" value="PEPTIDYL-PROLYL CIS-TRANS ISOMERASE"/>
    <property type="match status" value="1"/>
</dbReference>
<dbReference type="PANTHER" id="PTHR10516:SF443">
    <property type="entry name" value="FK506-BINDING PROTEIN 59-RELATED"/>
    <property type="match status" value="1"/>
</dbReference>
<dbReference type="PROSITE" id="PS50059">
    <property type="entry name" value="FKBP_PPIASE"/>
    <property type="match status" value="1"/>
</dbReference>
<evidence type="ECO:0000256" key="2">
    <source>
        <dbReference type="ARBA" id="ARBA00013194"/>
    </source>
</evidence>
<evidence type="ECO:0000256" key="3">
    <source>
        <dbReference type="ARBA" id="ARBA00023110"/>
    </source>
</evidence>
<keyword evidence="3 5" id="KW-0697">Rotamase</keyword>
<evidence type="ECO:0000256" key="4">
    <source>
        <dbReference type="ARBA" id="ARBA00023235"/>
    </source>
</evidence>
<dbReference type="GO" id="GO:0003755">
    <property type="term" value="F:peptidyl-prolyl cis-trans isomerase activity"/>
    <property type="evidence" value="ECO:0007669"/>
    <property type="project" value="UniProtKB-KW"/>
</dbReference>
<keyword evidence="4 5" id="KW-0413">Isomerase</keyword>
<keyword evidence="6" id="KW-0472">Membrane</keyword>
<keyword evidence="9" id="KW-1185">Reference proteome</keyword>